<dbReference type="InterPro" id="IPR050815">
    <property type="entry name" value="TF_fung"/>
</dbReference>
<evidence type="ECO:0000313" key="8">
    <source>
        <dbReference type="EMBL" id="KAJ9667435.1"/>
    </source>
</evidence>
<evidence type="ECO:0000256" key="4">
    <source>
        <dbReference type="ARBA" id="ARBA00023163"/>
    </source>
</evidence>
<feature type="domain" description="Xylanolytic transcriptional activator regulatory" evidence="7">
    <location>
        <begin position="11"/>
        <end position="74"/>
    </location>
</feature>
<dbReference type="InterPro" id="IPR007219">
    <property type="entry name" value="XnlR_reg_dom"/>
</dbReference>
<keyword evidence="3" id="KW-0805">Transcription regulation</keyword>
<dbReference type="PANTHER" id="PTHR47338">
    <property type="entry name" value="ZN(II)2CYS6 TRANSCRIPTION FACTOR (EUROFUNG)-RELATED"/>
    <property type="match status" value="1"/>
</dbReference>
<reference evidence="8" key="1">
    <citation type="submission" date="2022-10" db="EMBL/GenBank/DDBJ databases">
        <title>Culturing micro-colonial fungi from biological soil crusts in the Mojave desert and describing Neophaeococcomyces mojavensis, and introducing the new genera and species Taxawa tesnikishii.</title>
        <authorList>
            <person name="Kurbessoian T."/>
            <person name="Stajich J.E."/>
        </authorList>
    </citation>
    <scope>NUCLEOTIDE SEQUENCE</scope>
    <source>
        <strain evidence="8">TK_1</strain>
    </source>
</reference>
<keyword evidence="4" id="KW-0804">Transcription</keyword>
<organism evidence="8 9">
    <name type="scientific">Coniosporium apollinis</name>
    <dbReference type="NCBI Taxonomy" id="61459"/>
    <lineage>
        <taxon>Eukaryota</taxon>
        <taxon>Fungi</taxon>
        <taxon>Dikarya</taxon>
        <taxon>Ascomycota</taxon>
        <taxon>Pezizomycotina</taxon>
        <taxon>Dothideomycetes</taxon>
        <taxon>Dothideomycetes incertae sedis</taxon>
        <taxon>Coniosporium</taxon>
    </lineage>
</organism>
<dbReference type="Proteomes" id="UP001172684">
    <property type="component" value="Unassembled WGS sequence"/>
</dbReference>
<proteinExistence type="predicted"/>
<name>A0ABQ9P1H2_9PEZI</name>
<dbReference type="CDD" id="cd12148">
    <property type="entry name" value="fungal_TF_MHR"/>
    <property type="match status" value="1"/>
</dbReference>
<feature type="region of interest" description="Disordered" evidence="6">
    <location>
        <begin position="291"/>
        <end position="313"/>
    </location>
</feature>
<protein>
    <recommendedName>
        <fullName evidence="7">Xylanolytic transcriptional activator regulatory domain-containing protein</fullName>
    </recommendedName>
</protein>
<feature type="compositionally biased region" description="Low complexity" evidence="6">
    <location>
        <begin position="403"/>
        <end position="416"/>
    </location>
</feature>
<evidence type="ECO:0000256" key="6">
    <source>
        <dbReference type="SAM" id="MobiDB-lite"/>
    </source>
</evidence>
<feature type="region of interest" description="Disordered" evidence="6">
    <location>
        <begin position="336"/>
        <end position="383"/>
    </location>
</feature>
<dbReference type="EMBL" id="JAPDRL010000012">
    <property type="protein sequence ID" value="KAJ9667435.1"/>
    <property type="molecule type" value="Genomic_DNA"/>
</dbReference>
<keyword evidence="5" id="KW-0539">Nucleus</keyword>
<dbReference type="PANTHER" id="PTHR47338:SF5">
    <property type="entry name" value="ZN(II)2CYS6 TRANSCRIPTION FACTOR (EUROFUNG)"/>
    <property type="match status" value="1"/>
</dbReference>
<comment type="caution">
    <text evidence="8">The sequence shown here is derived from an EMBL/GenBank/DDBJ whole genome shotgun (WGS) entry which is preliminary data.</text>
</comment>
<feature type="compositionally biased region" description="Polar residues" evidence="6">
    <location>
        <begin position="373"/>
        <end position="383"/>
    </location>
</feature>
<keyword evidence="2" id="KW-0479">Metal-binding</keyword>
<feature type="compositionally biased region" description="Low complexity" evidence="6">
    <location>
        <begin position="336"/>
        <end position="360"/>
    </location>
</feature>
<evidence type="ECO:0000259" key="7">
    <source>
        <dbReference type="Pfam" id="PF04082"/>
    </source>
</evidence>
<feature type="region of interest" description="Disordered" evidence="6">
    <location>
        <begin position="93"/>
        <end position="115"/>
    </location>
</feature>
<keyword evidence="9" id="KW-1185">Reference proteome</keyword>
<feature type="compositionally biased region" description="Pro residues" evidence="6">
    <location>
        <begin position="417"/>
        <end position="430"/>
    </location>
</feature>
<dbReference type="Pfam" id="PF04082">
    <property type="entry name" value="Fungal_trans"/>
    <property type="match status" value="1"/>
</dbReference>
<feature type="region of interest" description="Disordered" evidence="6">
    <location>
        <begin position="402"/>
        <end position="437"/>
    </location>
</feature>
<sequence>MSTEAEHMGIDPHRRRSSFDKGGAFIEQEIRRRTFWSCFAMDRYLSSGKYRPQMLNVNDLQVQLPSSERAFLFGEKVRTLQLGEELNDMTGKVEAENQRRSSMPLGVNREGSGNEENGRWEVGVDEGALSRYLKILDLYGVYAINFPWMDPDGYMCKRYPSANARTDEMTANDSASGAEAARKALELVGHMRPRLQMADGWFRTIRRCHTYFTRIKKDFRRNAKALADSGHPPEYYRQLSLREGGVGGGLEEYRLLERTLQEFGNLQDEDDMPDAADEDPVGLTRSMYDENEEGSAAVRSETMDLQEPAPDSAGLRHERWNAINTVAAAASANVPGLTPSASTVSTPQSQSQSQYNISQSGVRYHQSGAPYTASPSNSLSTPATTIPHALPMYSHIFPTAQDSTQHASLSLQQQLHPPAPQPQPPPPTSAPPSWSEKENWLNNLDTRFGGDDIAAFVAGNNWEDWASSATNARGASGWLSAVWGGAAAANAA</sequence>
<evidence type="ECO:0000256" key="2">
    <source>
        <dbReference type="ARBA" id="ARBA00022723"/>
    </source>
</evidence>
<comment type="subcellular location">
    <subcellularLocation>
        <location evidence="1">Nucleus</location>
    </subcellularLocation>
</comment>
<evidence type="ECO:0000256" key="1">
    <source>
        <dbReference type="ARBA" id="ARBA00004123"/>
    </source>
</evidence>
<evidence type="ECO:0000313" key="9">
    <source>
        <dbReference type="Proteomes" id="UP001172684"/>
    </source>
</evidence>
<gene>
    <name evidence="8" type="ORF">H2201_002303</name>
</gene>
<evidence type="ECO:0000256" key="5">
    <source>
        <dbReference type="ARBA" id="ARBA00023242"/>
    </source>
</evidence>
<evidence type="ECO:0000256" key="3">
    <source>
        <dbReference type="ARBA" id="ARBA00023015"/>
    </source>
</evidence>
<accession>A0ABQ9P1H2</accession>